<reference evidence="2" key="1">
    <citation type="submission" date="2005-10" db="EMBL/GenBank/DDBJ databases">
        <authorList>
            <person name="Loftus B.J."/>
            <person name="Nene V.M."/>
            <person name="Hannick L.I."/>
            <person name="Bidwell S."/>
            <person name="Haas B."/>
            <person name="Amedeo P."/>
            <person name="Orvis J."/>
            <person name="Wortman J.R."/>
            <person name="White O.R."/>
            <person name="Salzberg S."/>
            <person name="Shumway M."/>
            <person name="Koo H."/>
            <person name="Zhao Y."/>
            <person name="Holmes M."/>
            <person name="Miller J."/>
            <person name="Schatz M."/>
            <person name="Pop M."/>
            <person name="Pai G."/>
            <person name="Utterback T."/>
            <person name="Rogers Y.-H."/>
            <person name="Kravitz S."/>
            <person name="Fraser C.M."/>
        </authorList>
    </citation>
    <scope>NUCLEOTIDE SEQUENCE</scope>
    <source>
        <strain evidence="2">Liverpool</strain>
    </source>
</reference>
<dbReference type="EMBL" id="CH477239">
    <property type="protein sequence ID" value="EAT46474.1"/>
    <property type="molecule type" value="Genomic_DNA"/>
</dbReference>
<reference evidence="2" key="3">
    <citation type="submission" date="2012-09" db="EMBL/GenBank/DDBJ databases">
        <authorList>
            <consortium name="VectorBase"/>
        </authorList>
    </citation>
    <scope>NUCLEOTIDE SEQUENCE</scope>
    <source>
        <strain evidence="2">Liverpool</strain>
    </source>
</reference>
<accession>Q17IJ5</accession>
<evidence type="ECO:0000313" key="3">
    <source>
        <dbReference type="Proteomes" id="UP000682892"/>
    </source>
</evidence>
<feature type="compositionally biased region" description="Acidic residues" evidence="1">
    <location>
        <begin position="94"/>
        <end position="103"/>
    </location>
</feature>
<evidence type="ECO:0000313" key="2">
    <source>
        <dbReference type="EMBL" id="EAT46474.1"/>
    </source>
</evidence>
<name>Q17IJ5_AEDAE</name>
<organism evidence="2 3">
    <name type="scientific">Aedes aegypti</name>
    <name type="common">Yellowfever mosquito</name>
    <name type="synonym">Culex aegypti</name>
    <dbReference type="NCBI Taxonomy" id="7159"/>
    <lineage>
        <taxon>Eukaryota</taxon>
        <taxon>Metazoa</taxon>
        <taxon>Ecdysozoa</taxon>
        <taxon>Arthropoda</taxon>
        <taxon>Hexapoda</taxon>
        <taxon>Insecta</taxon>
        <taxon>Pterygota</taxon>
        <taxon>Neoptera</taxon>
        <taxon>Endopterygota</taxon>
        <taxon>Diptera</taxon>
        <taxon>Nematocera</taxon>
        <taxon>Culicoidea</taxon>
        <taxon>Culicidae</taxon>
        <taxon>Culicinae</taxon>
        <taxon>Aedini</taxon>
        <taxon>Aedes</taxon>
        <taxon>Stegomyia</taxon>
    </lineage>
</organism>
<dbReference type="HOGENOM" id="CLU_2090679_0_0_1"/>
<dbReference type="AlphaFoldDB" id="Q17IJ5"/>
<dbReference type="PaxDb" id="7159-AAEL002327-PA"/>
<proteinExistence type="predicted"/>
<gene>
    <name evidence="2" type="ORF">AaeL_AAEL002327</name>
</gene>
<dbReference type="Proteomes" id="UP000682892">
    <property type="component" value="Unassembled WGS sequence"/>
</dbReference>
<evidence type="ECO:0000256" key="1">
    <source>
        <dbReference type="SAM" id="MobiDB-lite"/>
    </source>
</evidence>
<reference evidence="2" key="2">
    <citation type="journal article" date="2007" name="Science">
        <title>Genome sequence of Aedes aegypti, a major arbovirus vector.</title>
        <authorList>
            <person name="Nene V."/>
            <person name="Wortman J.R."/>
            <person name="Lawson D."/>
            <person name="Haas B."/>
            <person name="Kodira C."/>
            <person name="Tu Z.J."/>
            <person name="Loftus B."/>
            <person name="Xi Z."/>
            <person name="Megy K."/>
            <person name="Grabherr M."/>
            <person name="Ren Q."/>
            <person name="Zdobnov E.M."/>
            <person name="Lobo N.F."/>
            <person name="Campbell K.S."/>
            <person name="Brown S.E."/>
            <person name="Bonaldo M.F."/>
            <person name="Zhu J."/>
            <person name="Sinkins S.P."/>
            <person name="Hogenkamp D.G."/>
            <person name="Amedeo P."/>
            <person name="Arensburger P."/>
            <person name="Atkinson P.W."/>
            <person name="Bidwell S."/>
            <person name="Biedler J."/>
            <person name="Birney E."/>
            <person name="Bruggner R.V."/>
            <person name="Costas J."/>
            <person name="Coy M.R."/>
            <person name="Crabtree J."/>
            <person name="Crawford M."/>
            <person name="Debruyn B."/>
            <person name="Decaprio D."/>
            <person name="Eiglmeier K."/>
            <person name="Eisenstadt E."/>
            <person name="El-Dorry H."/>
            <person name="Gelbart W.M."/>
            <person name="Gomes S.L."/>
            <person name="Hammond M."/>
            <person name="Hannick L.I."/>
            <person name="Hogan J.R."/>
            <person name="Holmes M.H."/>
            <person name="Jaffe D."/>
            <person name="Johnston J.S."/>
            <person name="Kennedy R.C."/>
            <person name="Koo H."/>
            <person name="Kravitz S."/>
            <person name="Kriventseva E.V."/>
            <person name="Kulp D."/>
            <person name="Labutti K."/>
            <person name="Lee E."/>
            <person name="Li S."/>
            <person name="Lovin D.D."/>
            <person name="Mao C."/>
            <person name="Mauceli E."/>
            <person name="Menck C.F."/>
            <person name="Miller J.R."/>
            <person name="Montgomery P."/>
            <person name="Mori A."/>
            <person name="Nascimento A.L."/>
            <person name="Naveira H.F."/>
            <person name="Nusbaum C."/>
            <person name="O'leary S."/>
            <person name="Orvis J."/>
            <person name="Pertea M."/>
            <person name="Quesneville H."/>
            <person name="Reidenbach K.R."/>
            <person name="Rogers Y.H."/>
            <person name="Roth C.W."/>
            <person name="Schneider J.R."/>
            <person name="Schatz M."/>
            <person name="Shumway M."/>
            <person name="Stanke M."/>
            <person name="Stinson E.O."/>
            <person name="Tubio J.M."/>
            <person name="Vanzee J.P."/>
            <person name="Verjovski-Almeida S."/>
            <person name="Werner D."/>
            <person name="White O."/>
            <person name="Wyder S."/>
            <person name="Zeng Q."/>
            <person name="Zhao Q."/>
            <person name="Zhao Y."/>
            <person name="Hill C.A."/>
            <person name="Raikhel A.S."/>
            <person name="Soares M.B."/>
            <person name="Knudson D.L."/>
            <person name="Lee N.H."/>
            <person name="Galagan J."/>
            <person name="Salzberg S.L."/>
            <person name="Paulsen I.T."/>
            <person name="Dimopoulos G."/>
            <person name="Collins F.H."/>
            <person name="Birren B."/>
            <person name="Fraser-Liggett C.M."/>
            <person name="Severson D.W."/>
        </authorList>
    </citation>
    <scope>NUCLEOTIDE SEQUENCE [LARGE SCALE GENOMIC DNA]</scope>
    <source>
        <strain evidence="2">Liverpool</strain>
    </source>
</reference>
<protein>
    <submittedName>
        <fullName evidence="2">AAEL002327-PA</fullName>
    </submittedName>
</protein>
<feature type="compositionally biased region" description="Low complexity" evidence="1">
    <location>
        <begin position="104"/>
        <end position="117"/>
    </location>
</feature>
<feature type="non-terminal residue" evidence="2">
    <location>
        <position position="1"/>
    </location>
</feature>
<feature type="region of interest" description="Disordered" evidence="1">
    <location>
        <begin position="92"/>
        <end position="117"/>
    </location>
</feature>
<sequence>SAVDGGKRRGGIVVVAVSWESDSPVLAAGEEASKWKSGEVESGSTNDHKNTYVHVLLGATPGGFLLLSRSEIDVLYGVHVDEEAKVRRIVLTEDDRDEDDDETPSTTTTTRSRMLGL</sequence>